<dbReference type="SUPFAM" id="SSF53756">
    <property type="entry name" value="UDP-Glycosyltransferase/glycogen phosphorylase"/>
    <property type="match status" value="1"/>
</dbReference>
<dbReference type="InterPro" id="IPR001296">
    <property type="entry name" value="Glyco_trans_1"/>
</dbReference>
<reference evidence="3 4" key="1">
    <citation type="journal article" date="2009" name="Stand. Genomic Sci.">
        <title>Complete genome sequence of Desulfotomaculum acetoxidans type strain (5575).</title>
        <authorList>
            <person name="Spring S."/>
            <person name="Lapidus A."/>
            <person name="Schroder M."/>
            <person name="Gleim D."/>
            <person name="Sims D."/>
            <person name="Meincke L."/>
            <person name="Glavina Del Rio T."/>
            <person name="Tice H."/>
            <person name="Copeland A."/>
            <person name="Cheng J.F."/>
            <person name="Lucas S."/>
            <person name="Chen F."/>
            <person name="Nolan M."/>
            <person name="Bruce D."/>
            <person name="Goodwin L."/>
            <person name="Pitluck S."/>
            <person name="Ivanova N."/>
            <person name="Mavromatis K."/>
            <person name="Mikhailova N."/>
            <person name="Pati A."/>
            <person name="Chen A."/>
            <person name="Palaniappan K."/>
            <person name="Land M."/>
            <person name="Hauser L."/>
            <person name="Chang Y.J."/>
            <person name="Jeffries C.D."/>
            <person name="Chain P."/>
            <person name="Saunders E."/>
            <person name="Brettin T."/>
            <person name="Detter J.C."/>
            <person name="Goker M."/>
            <person name="Bristow J."/>
            <person name="Eisen J.A."/>
            <person name="Markowitz V."/>
            <person name="Hugenholtz P."/>
            <person name="Kyrpides N.C."/>
            <person name="Klenk H.P."/>
            <person name="Han C."/>
        </authorList>
    </citation>
    <scope>NUCLEOTIDE SEQUENCE [LARGE SCALE GENOMIC DNA]</scope>
    <source>
        <strain evidence="4">ATCC 49208 / DSM 771 / VKM B-1644</strain>
    </source>
</reference>
<dbReference type="Proteomes" id="UP000002217">
    <property type="component" value="Chromosome"/>
</dbReference>
<accession>C8W2D5</accession>
<dbReference type="eggNOG" id="COG0438">
    <property type="taxonomic scope" value="Bacteria"/>
</dbReference>
<evidence type="ECO:0000259" key="1">
    <source>
        <dbReference type="Pfam" id="PF00534"/>
    </source>
</evidence>
<proteinExistence type="predicted"/>
<dbReference type="GO" id="GO:0016757">
    <property type="term" value="F:glycosyltransferase activity"/>
    <property type="evidence" value="ECO:0007669"/>
    <property type="project" value="InterPro"/>
</dbReference>
<dbReference type="CAZy" id="GT4">
    <property type="family name" value="Glycosyltransferase Family 4"/>
</dbReference>
<name>C8W2D5_DESAS</name>
<dbReference type="AlphaFoldDB" id="C8W2D5"/>
<dbReference type="Pfam" id="PF00534">
    <property type="entry name" value="Glycos_transf_1"/>
    <property type="match status" value="1"/>
</dbReference>
<dbReference type="Pfam" id="PF13579">
    <property type="entry name" value="Glyco_trans_4_4"/>
    <property type="match status" value="1"/>
</dbReference>
<evidence type="ECO:0000313" key="4">
    <source>
        <dbReference type="Proteomes" id="UP000002217"/>
    </source>
</evidence>
<dbReference type="PANTHER" id="PTHR12526:SF638">
    <property type="entry name" value="SPORE COAT PROTEIN SA"/>
    <property type="match status" value="1"/>
</dbReference>
<dbReference type="RefSeq" id="WP_015758312.1">
    <property type="nucleotide sequence ID" value="NC_013216.1"/>
</dbReference>
<dbReference type="PANTHER" id="PTHR12526">
    <property type="entry name" value="GLYCOSYLTRANSFERASE"/>
    <property type="match status" value="1"/>
</dbReference>
<protein>
    <submittedName>
        <fullName evidence="3">Glycosyl transferase group 1</fullName>
    </submittedName>
</protein>
<dbReference type="CDD" id="cd03808">
    <property type="entry name" value="GT4_CapM-like"/>
    <property type="match status" value="1"/>
</dbReference>
<sequence>MLINLPPKKTLLIIHVATIGITAYKALLTQCLRQREAGLEVRFVFSPSPETELLREMDFAVKEIYIDRDIRPVKDLKSILGLSRYFRDVKPDLVHTHTSKAGVVGRIAAQLTGVPNIVHTVHGFPFHENMPFFKKLLYERIEKIAARMTDVMLFQSKEDVLTAQKLSIWPRKAAPVHIGNGVDLTQFHPEKSTTAKKNALRLSLGIRKDEPVIIMIGRVNHEKGFNDLVDALHIIRHLSWKTLVVGPDEGYLPVILDKINQYKLKERVEILGLRRDISDLLAISDIFVLPSYREGLPRSLIEAQATGLPCIASNIRGCREIIEPEQTGFLIEPGDYIALGRSLRRLLENPELSREMGRAARKRAEECYSELEVSMKILKAYRMVLNFSVI</sequence>
<dbReference type="Gene3D" id="3.40.50.2000">
    <property type="entry name" value="Glycogen Phosphorylase B"/>
    <property type="match status" value="2"/>
</dbReference>
<keyword evidence="3" id="KW-0808">Transferase</keyword>
<feature type="domain" description="Glycosyl transferase family 1" evidence="1">
    <location>
        <begin position="200"/>
        <end position="363"/>
    </location>
</feature>
<evidence type="ECO:0000259" key="2">
    <source>
        <dbReference type="Pfam" id="PF13579"/>
    </source>
</evidence>
<dbReference type="STRING" id="485916.Dtox_2854"/>
<organism evidence="3 4">
    <name type="scientific">Desulfofarcimen acetoxidans (strain ATCC 49208 / DSM 771 / KCTC 5769 / VKM B-1644 / 5575)</name>
    <name type="common">Desulfotomaculum acetoxidans</name>
    <dbReference type="NCBI Taxonomy" id="485916"/>
    <lineage>
        <taxon>Bacteria</taxon>
        <taxon>Bacillati</taxon>
        <taxon>Bacillota</taxon>
        <taxon>Clostridia</taxon>
        <taxon>Eubacteriales</taxon>
        <taxon>Peptococcaceae</taxon>
        <taxon>Desulfofarcimen</taxon>
    </lineage>
</organism>
<dbReference type="EMBL" id="CP001720">
    <property type="protein sequence ID" value="ACV63619.1"/>
    <property type="molecule type" value="Genomic_DNA"/>
</dbReference>
<dbReference type="KEGG" id="dae:Dtox_2854"/>
<keyword evidence="4" id="KW-1185">Reference proteome</keyword>
<gene>
    <name evidence="3" type="ordered locus">Dtox_2854</name>
</gene>
<dbReference type="InterPro" id="IPR028098">
    <property type="entry name" value="Glyco_trans_4-like_N"/>
</dbReference>
<evidence type="ECO:0000313" key="3">
    <source>
        <dbReference type="EMBL" id="ACV63619.1"/>
    </source>
</evidence>
<dbReference type="HOGENOM" id="CLU_009583_8_1_9"/>
<feature type="domain" description="Glycosyltransferase subfamily 4-like N-terminal" evidence="2">
    <location>
        <begin position="31"/>
        <end position="178"/>
    </location>
</feature>